<dbReference type="Pfam" id="PF01343">
    <property type="entry name" value="Peptidase_S49"/>
    <property type="match status" value="1"/>
</dbReference>
<dbReference type="CDD" id="cd07023">
    <property type="entry name" value="S49_Sppa_N_C"/>
    <property type="match status" value="1"/>
</dbReference>
<organism evidence="7">
    <name type="scientific">Candidatus Tisiphia endosymbiont of Sergentomyia squamirostris</name>
    <dbReference type="NCBI Taxonomy" id="3113639"/>
    <lineage>
        <taxon>Bacteria</taxon>
        <taxon>Pseudomonadati</taxon>
        <taxon>Pseudomonadota</taxon>
        <taxon>Alphaproteobacteria</taxon>
        <taxon>Rickettsiales</taxon>
        <taxon>Rickettsiaceae</taxon>
        <taxon>Rickettsieae</taxon>
        <taxon>Candidatus Tisiphia</taxon>
    </lineage>
</organism>
<dbReference type="Gene3D" id="3.90.226.10">
    <property type="entry name" value="2-enoyl-CoA Hydratase, Chain A, domain 1"/>
    <property type="match status" value="1"/>
</dbReference>
<protein>
    <submittedName>
        <fullName evidence="7">Signal peptide peptidase SppA</fullName>
    </submittedName>
</protein>
<evidence type="ECO:0000256" key="1">
    <source>
        <dbReference type="ARBA" id="ARBA00008683"/>
    </source>
</evidence>
<proteinExistence type="inferred from homology"/>
<keyword evidence="5" id="KW-1133">Transmembrane helix</keyword>
<keyword evidence="5" id="KW-0472">Membrane</keyword>
<dbReference type="SUPFAM" id="SSF52096">
    <property type="entry name" value="ClpP/crotonase"/>
    <property type="match status" value="1"/>
</dbReference>
<dbReference type="PANTHER" id="PTHR42987:SF6">
    <property type="entry name" value="PROTEINASE IV"/>
    <property type="match status" value="1"/>
</dbReference>
<dbReference type="AlphaFoldDB" id="A0AAT9G7Q0"/>
<feature type="domain" description="Peptidase S49" evidence="6">
    <location>
        <begin position="111"/>
        <end position="260"/>
    </location>
</feature>
<gene>
    <name evidence="7" type="primary">sppA</name>
    <name evidence="7" type="ORF">DMENIID0002_04650</name>
</gene>
<dbReference type="InterPro" id="IPR004635">
    <property type="entry name" value="Pept_S49_SppA"/>
</dbReference>
<sequence>MTITPDYIIERKQNKLKLRLWKLATILMFIVLIVVMIKKFNLPSSEYVTTNSNYIAAVSIEDIIFEDTKRDKRLEKIIDDDKINALIVNVNSPGGTVVGSEKIYNILRKISAKKPVVIVMGTLAASGGYLISLGGDYIISHNGTITGSIGVIFQTLEVTDLAKTLGITFNNFKSGELKAAPNPTEKVTEAVRQAIMSNVQDTYDYFIELVALRRGLAIEEVKKIADGRIYSGRQALKLKLVDAVGSEDDAIKWLQEVKKIDKDLKVKEFKIKPKSKFLEIIMEDFDSVLPSFFKNKFQGIKAIFNLWQESLI</sequence>
<dbReference type="InterPro" id="IPR047272">
    <property type="entry name" value="S49_SppA_C"/>
</dbReference>
<keyword evidence="2" id="KW-0645">Protease</keyword>
<keyword evidence="3" id="KW-0378">Hydrolase</keyword>
<evidence type="ECO:0000256" key="2">
    <source>
        <dbReference type="ARBA" id="ARBA00022670"/>
    </source>
</evidence>
<evidence type="ECO:0000256" key="5">
    <source>
        <dbReference type="SAM" id="Phobius"/>
    </source>
</evidence>
<evidence type="ECO:0000313" key="7">
    <source>
        <dbReference type="EMBL" id="BFD45819.1"/>
    </source>
</evidence>
<keyword evidence="4" id="KW-0720">Serine protease</keyword>
<reference evidence="7" key="1">
    <citation type="submission" date="2024-01" db="EMBL/GenBank/DDBJ databases">
        <title>Sequencing the genomes of a sandfly, Sergentomyia squamirostris, and its two endosymbionts.</title>
        <authorList>
            <person name="Itokawa K."/>
            <person name="Sanjoba C."/>
        </authorList>
    </citation>
    <scope>NUCLEOTIDE SEQUENCE</scope>
    <source>
        <strain evidence="7">RiSSQ</strain>
    </source>
</reference>
<dbReference type="NCBIfam" id="TIGR00706">
    <property type="entry name" value="SppA_dom"/>
    <property type="match status" value="1"/>
</dbReference>
<evidence type="ECO:0000256" key="4">
    <source>
        <dbReference type="ARBA" id="ARBA00022825"/>
    </source>
</evidence>
<feature type="transmembrane region" description="Helical" evidence="5">
    <location>
        <begin position="20"/>
        <end position="37"/>
    </location>
</feature>
<comment type="similarity">
    <text evidence="1">Belongs to the peptidase S49 family.</text>
</comment>
<name>A0AAT9G7Q0_9RICK</name>
<dbReference type="InterPro" id="IPR002142">
    <property type="entry name" value="Peptidase_S49"/>
</dbReference>
<dbReference type="PANTHER" id="PTHR42987">
    <property type="entry name" value="PEPTIDASE S49"/>
    <property type="match status" value="1"/>
</dbReference>
<dbReference type="Gene3D" id="6.20.330.10">
    <property type="match status" value="1"/>
</dbReference>
<dbReference type="InterPro" id="IPR029045">
    <property type="entry name" value="ClpP/crotonase-like_dom_sf"/>
</dbReference>
<evidence type="ECO:0000256" key="3">
    <source>
        <dbReference type="ARBA" id="ARBA00022801"/>
    </source>
</evidence>
<dbReference type="GO" id="GO:0008236">
    <property type="term" value="F:serine-type peptidase activity"/>
    <property type="evidence" value="ECO:0007669"/>
    <property type="project" value="UniProtKB-KW"/>
</dbReference>
<dbReference type="EMBL" id="AP029170">
    <property type="protein sequence ID" value="BFD45819.1"/>
    <property type="molecule type" value="Genomic_DNA"/>
</dbReference>
<evidence type="ECO:0000259" key="6">
    <source>
        <dbReference type="Pfam" id="PF01343"/>
    </source>
</evidence>
<dbReference type="GO" id="GO:0006508">
    <property type="term" value="P:proteolysis"/>
    <property type="evidence" value="ECO:0007669"/>
    <property type="project" value="UniProtKB-KW"/>
</dbReference>
<accession>A0AAT9G7Q0</accession>
<keyword evidence="5" id="KW-0812">Transmembrane</keyword>